<accession>A0AAJ7E3L2</accession>
<feature type="non-terminal residue" evidence="7">
    <location>
        <position position="1"/>
    </location>
</feature>
<keyword evidence="2" id="KW-1015">Disulfide bond</keyword>
<dbReference type="GO" id="GO:0021556">
    <property type="term" value="P:central nervous system formation"/>
    <property type="evidence" value="ECO:0007669"/>
    <property type="project" value="TreeGrafter"/>
</dbReference>
<gene>
    <name evidence="7" type="primary">LOC105369060</name>
</gene>
<evidence type="ECO:0000256" key="3">
    <source>
        <dbReference type="ARBA" id="ARBA00023180"/>
    </source>
</evidence>
<dbReference type="Gene3D" id="2.10.90.10">
    <property type="entry name" value="Cystine-knot cytokines"/>
    <property type="match status" value="1"/>
</dbReference>
<evidence type="ECO:0000256" key="2">
    <source>
        <dbReference type="ARBA" id="ARBA00023157"/>
    </source>
</evidence>
<dbReference type="GO" id="GO:0045087">
    <property type="term" value="P:innate immune response"/>
    <property type="evidence" value="ECO:0007669"/>
    <property type="project" value="TreeGrafter"/>
</dbReference>
<dbReference type="GO" id="GO:0008083">
    <property type="term" value="F:growth factor activity"/>
    <property type="evidence" value="ECO:0007669"/>
    <property type="project" value="TreeGrafter"/>
</dbReference>
<evidence type="ECO:0000313" key="6">
    <source>
        <dbReference type="Proteomes" id="UP000695007"/>
    </source>
</evidence>
<dbReference type="GeneID" id="105369060"/>
<dbReference type="PANTHER" id="PTHR23199:SF12">
    <property type="entry name" value="NEUROTROPHIN 1-RELATED"/>
    <property type="match status" value="1"/>
</dbReference>
<feature type="region of interest" description="Disordered" evidence="4">
    <location>
        <begin position="460"/>
        <end position="482"/>
    </location>
</feature>
<dbReference type="RefSeq" id="XP_011506604.1">
    <property type="nucleotide sequence ID" value="XM_011508302.1"/>
</dbReference>
<dbReference type="SUPFAM" id="SSF57501">
    <property type="entry name" value="Cystine-knot cytokines"/>
    <property type="match status" value="1"/>
</dbReference>
<dbReference type="InterPro" id="IPR032104">
    <property type="entry name" value="Spaetzle"/>
</dbReference>
<dbReference type="KEGG" id="csol:105369060"/>
<dbReference type="Pfam" id="PF16077">
    <property type="entry name" value="Spaetzle"/>
    <property type="match status" value="1"/>
</dbReference>
<feature type="compositionally biased region" description="Polar residues" evidence="4">
    <location>
        <begin position="389"/>
        <end position="400"/>
    </location>
</feature>
<sequence>STPSCTTHGIELQALELRYARPIKYRRRPYYSLPTRRFSVNRRNVYTDKPVRPLSRPTRRPSDPKRAPTESECTFFSKTVCLEAIDYPIEAIMRSIRNNKEMVDALLADFKLQDGGFTEDEDIPQSSYKTGFNNRYDKRYESPLETSNEIKRRYEFNAADEAKEGYTCPSQVKYARPQLARAASGVWKYIINTGEHTQTLRLEKCTNPHASCSFISENYRSSCIQVYNYHRLLTWDSKLGLHMDIFKIPTCCSCHVHGYTDLYPPHQTDPPIKSQELFPGADFAISDHQFAKGSNHVNKYANNVDSASMNFFRESYGNSGSDEDESQLQHSSSARRPSVAKPSRPRKPTSGSRPFDKLPQQHAPNTRAPGYKGPRPHRPNRPFRRESTASETQDYQENPGNITINRFSQALEQVPSESSVRLQNGGFDDEFQEPQRRINYNYHPIIDFFKPEAAMLKSEESLKTSPLKMQTNNDSWKPIFKQ</sequence>
<feature type="compositionally biased region" description="Polar residues" evidence="4">
    <location>
        <begin position="463"/>
        <end position="475"/>
    </location>
</feature>
<dbReference type="GO" id="GO:0005121">
    <property type="term" value="F:Toll binding"/>
    <property type="evidence" value="ECO:0007669"/>
    <property type="project" value="TreeGrafter"/>
</dbReference>
<dbReference type="Proteomes" id="UP000695007">
    <property type="component" value="Unplaced"/>
</dbReference>
<keyword evidence="1" id="KW-0732">Signal</keyword>
<reference evidence="7" key="1">
    <citation type="submission" date="2025-08" db="UniProtKB">
        <authorList>
            <consortium name="RefSeq"/>
        </authorList>
    </citation>
    <scope>IDENTIFICATION</scope>
</reference>
<dbReference type="InterPro" id="IPR052444">
    <property type="entry name" value="Spz/Toll_ligand-like"/>
</dbReference>
<feature type="compositionally biased region" description="Basic and acidic residues" evidence="4">
    <location>
        <begin position="60"/>
        <end position="69"/>
    </location>
</feature>
<dbReference type="PANTHER" id="PTHR23199">
    <property type="entry name" value="NEUROTROPHIN 1-RELATED"/>
    <property type="match status" value="1"/>
</dbReference>
<feature type="region of interest" description="Disordered" evidence="4">
    <location>
        <begin position="44"/>
        <end position="70"/>
    </location>
</feature>
<evidence type="ECO:0000259" key="5">
    <source>
        <dbReference type="Pfam" id="PF16077"/>
    </source>
</evidence>
<evidence type="ECO:0000256" key="4">
    <source>
        <dbReference type="SAM" id="MobiDB-lite"/>
    </source>
</evidence>
<keyword evidence="3" id="KW-0325">Glycoprotein</keyword>
<name>A0AAJ7E3L2_9HYME</name>
<proteinExistence type="predicted"/>
<evidence type="ECO:0000256" key="1">
    <source>
        <dbReference type="ARBA" id="ARBA00022729"/>
    </source>
</evidence>
<keyword evidence="6" id="KW-1185">Reference proteome</keyword>
<feature type="region of interest" description="Disordered" evidence="4">
    <location>
        <begin position="315"/>
        <end position="400"/>
    </location>
</feature>
<feature type="domain" description="Spaetzle" evidence="5">
    <location>
        <begin position="166"/>
        <end position="256"/>
    </location>
</feature>
<evidence type="ECO:0000313" key="7">
    <source>
        <dbReference type="RefSeq" id="XP_011506604.1"/>
    </source>
</evidence>
<dbReference type="CTD" id="38558"/>
<dbReference type="GO" id="GO:0005615">
    <property type="term" value="C:extracellular space"/>
    <property type="evidence" value="ECO:0007669"/>
    <property type="project" value="UniProtKB-ARBA"/>
</dbReference>
<protein>
    <submittedName>
        <fullName evidence="7">Uncharacterized protein LOC105369060</fullName>
    </submittedName>
</protein>
<dbReference type="AlphaFoldDB" id="A0AAJ7E3L2"/>
<dbReference type="InterPro" id="IPR029034">
    <property type="entry name" value="Cystine-knot_cytokine"/>
</dbReference>
<organism evidence="6 7">
    <name type="scientific">Ceratosolen solmsi marchali</name>
    <dbReference type="NCBI Taxonomy" id="326594"/>
    <lineage>
        <taxon>Eukaryota</taxon>
        <taxon>Metazoa</taxon>
        <taxon>Ecdysozoa</taxon>
        <taxon>Arthropoda</taxon>
        <taxon>Hexapoda</taxon>
        <taxon>Insecta</taxon>
        <taxon>Pterygota</taxon>
        <taxon>Neoptera</taxon>
        <taxon>Endopterygota</taxon>
        <taxon>Hymenoptera</taxon>
        <taxon>Apocrita</taxon>
        <taxon>Proctotrupomorpha</taxon>
        <taxon>Chalcidoidea</taxon>
        <taxon>Agaonidae</taxon>
        <taxon>Agaoninae</taxon>
        <taxon>Ceratosolen</taxon>
    </lineage>
</organism>